<feature type="transmembrane region" description="Helical" evidence="8">
    <location>
        <begin position="247"/>
        <end position="265"/>
    </location>
</feature>
<evidence type="ECO:0000256" key="7">
    <source>
        <dbReference type="ARBA" id="ARBA00023136"/>
    </source>
</evidence>
<comment type="caution">
    <text evidence="10">The sequence shown here is derived from an EMBL/GenBank/DDBJ whole genome shotgun (WGS) entry which is preliminary data.</text>
</comment>
<evidence type="ECO:0000256" key="2">
    <source>
        <dbReference type="ARBA" id="ARBA00022475"/>
    </source>
</evidence>
<evidence type="ECO:0000259" key="9">
    <source>
        <dbReference type="Pfam" id="PF13231"/>
    </source>
</evidence>
<feature type="transmembrane region" description="Helical" evidence="8">
    <location>
        <begin position="277"/>
        <end position="295"/>
    </location>
</feature>
<evidence type="ECO:0000256" key="8">
    <source>
        <dbReference type="SAM" id="Phobius"/>
    </source>
</evidence>
<feature type="domain" description="Glycosyltransferase RgtA/B/C/D-like" evidence="9">
    <location>
        <begin position="52"/>
        <end position="213"/>
    </location>
</feature>
<sequence length="498" mass="54513">MRLTGTWSVRAVVLTVLALVALRLVCATFTPLTFDEAYYWTWSKHLAGGYYDHPPLVAVVIRLGTMIAGDTELGVRLASILLVLPMSFAVYRATMLLFGSACAAASAAVFLNVMLMVAAGTVIVTPDAPLMAASSFVLLCLAELLVSGRGAWWLAVGAAVGAALLSKYTALFFGPVILIWLLAVPELRRWLRTPWPYLGGLVALAIFSPVMIWNAEHHWVSFAKQFGRARVDQFTLRYIVELIPTQIAFATPPVFALAAMGLFALSRRGEGTRAARVLINATVWTLTIYFVWHSLHGRVEANWFGPIYPALAIAAAVASDVARWQQRGRHFADACRRWALPVGVGMFVALVVQVNTGILSGYRRDASVRSVGVGVRELAAGIEALREKNGARCVLAQGYGMTGWLRFYLPEGTCVEQYFERIRWINAASPDADQLAGRLLFVDDGSSNWPPVSQLFNHVEKVATLQRKRGPLTIETFEINLVAEPSGDVLAPLPVELR</sequence>
<dbReference type="RefSeq" id="WP_141382529.1">
    <property type="nucleotide sequence ID" value="NZ_BJNF01000016.1"/>
</dbReference>
<dbReference type="OrthoDB" id="9811222at2"/>
<accession>A0A4Y3W6X8</accession>
<organism evidence="10 11">
    <name type="scientific">Nitrobacter winogradskyi</name>
    <name type="common">Nitrobacter agilis</name>
    <dbReference type="NCBI Taxonomy" id="913"/>
    <lineage>
        <taxon>Bacteria</taxon>
        <taxon>Pseudomonadati</taxon>
        <taxon>Pseudomonadota</taxon>
        <taxon>Alphaproteobacteria</taxon>
        <taxon>Hyphomicrobiales</taxon>
        <taxon>Nitrobacteraceae</taxon>
        <taxon>Nitrobacter</taxon>
    </lineage>
</organism>
<keyword evidence="3" id="KW-0328">Glycosyltransferase</keyword>
<keyword evidence="6 8" id="KW-1133">Transmembrane helix</keyword>
<evidence type="ECO:0000256" key="3">
    <source>
        <dbReference type="ARBA" id="ARBA00022676"/>
    </source>
</evidence>
<reference evidence="10 11" key="1">
    <citation type="submission" date="2019-06" db="EMBL/GenBank/DDBJ databases">
        <title>Whole genome shotgun sequence of Nitrobacter winogradskyi NBRC 14297.</title>
        <authorList>
            <person name="Hosoyama A."/>
            <person name="Uohara A."/>
            <person name="Ohji S."/>
            <person name="Ichikawa N."/>
        </authorList>
    </citation>
    <scope>NUCLEOTIDE SEQUENCE [LARGE SCALE GENOMIC DNA]</scope>
    <source>
        <strain evidence="10 11">NBRC 14297</strain>
    </source>
</reference>
<dbReference type="PANTHER" id="PTHR33908">
    <property type="entry name" value="MANNOSYLTRANSFERASE YKCB-RELATED"/>
    <property type="match status" value="1"/>
</dbReference>
<keyword evidence="7 8" id="KW-0472">Membrane</keyword>
<protein>
    <submittedName>
        <fullName evidence="10">Glycosyl transferase</fullName>
    </submittedName>
</protein>
<dbReference type="GO" id="GO:0005886">
    <property type="term" value="C:plasma membrane"/>
    <property type="evidence" value="ECO:0007669"/>
    <property type="project" value="UniProtKB-SubCell"/>
</dbReference>
<feature type="transmembrane region" description="Helical" evidence="8">
    <location>
        <begin position="301"/>
        <end position="318"/>
    </location>
</feature>
<evidence type="ECO:0000313" key="11">
    <source>
        <dbReference type="Proteomes" id="UP000318825"/>
    </source>
</evidence>
<evidence type="ECO:0000256" key="4">
    <source>
        <dbReference type="ARBA" id="ARBA00022679"/>
    </source>
</evidence>
<keyword evidence="5 8" id="KW-0812">Transmembrane</keyword>
<dbReference type="InterPro" id="IPR038731">
    <property type="entry name" value="RgtA/B/C-like"/>
</dbReference>
<proteinExistence type="predicted"/>
<feature type="transmembrane region" description="Helical" evidence="8">
    <location>
        <begin position="130"/>
        <end position="146"/>
    </location>
</feature>
<comment type="subcellular location">
    <subcellularLocation>
        <location evidence="1">Cell membrane</location>
        <topology evidence="1">Multi-pass membrane protein</topology>
    </subcellularLocation>
</comment>
<dbReference type="PANTHER" id="PTHR33908:SF11">
    <property type="entry name" value="MEMBRANE PROTEIN"/>
    <property type="match status" value="1"/>
</dbReference>
<dbReference type="GO" id="GO:0016763">
    <property type="term" value="F:pentosyltransferase activity"/>
    <property type="evidence" value="ECO:0007669"/>
    <property type="project" value="TreeGrafter"/>
</dbReference>
<keyword evidence="4 10" id="KW-0808">Transferase</keyword>
<dbReference type="Pfam" id="PF13231">
    <property type="entry name" value="PMT_2"/>
    <property type="match status" value="1"/>
</dbReference>
<dbReference type="Proteomes" id="UP000318825">
    <property type="component" value="Unassembled WGS sequence"/>
</dbReference>
<feature type="transmembrane region" description="Helical" evidence="8">
    <location>
        <begin position="338"/>
        <end position="362"/>
    </location>
</feature>
<dbReference type="EMBL" id="BJNF01000016">
    <property type="protein sequence ID" value="GEC14772.1"/>
    <property type="molecule type" value="Genomic_DNA"/>
</dbReference>
<feature type="transmembrane region" description="Helical" evidence="8">
    <location>
        <begin position="152"/>
        <end position="183"/>
    </location>
</feature>
<evidence type="ECO:0000256" key="6">
    <source>
        <dbReference type="ARBA" id="ARBA00022989"/>
    </source>
</evidence>
<dbReference type="InterPro" id="IPR050297">
    <property type="entry name" value="LipidA_mod_glycosyltrf_83"/>
</dbReference>
<evidence type="ECO:0000313" key="10">
    <source>
        <dbReference type="EMBL" id="GEC14772.1"/>
    </source>
</evidence>
<dbReference type="AlphaFoldDB" id="A0A4Y3W6X8"/>
<evidence type="ECO:0000256" key="1">
    <source>
        <dbReference type="ARBA" id="ARBA00004651"/>
    </source>
</evidence>
<evidence type="ECO:0000256" key="5">
    <source>
        <dbReference type="ARBA" id="ARBA00022692"/>
    </source>
</evidence>
<feature type="transmembrane region" description="Helical" evidence="8">
    <location>
        <begin position="195"/>
        <end position="215"/>
    </location>
</feature>
<gene>
    <name evidence="10" type="ORF">NWI01_06640</name>
</gene>
<dbReference type="GO" id="GO:0009103">
    <property type="term" value="P:lipopolysaccharide biosynthetic process"/>
    <property type="evidence" value="ECO:0007669"/>
    <property type="project" value="UniProtKB-ARBA"/>
</dbReference>
<feature type="transmembrane region" description="Helical" evidence="8">
    <location>
        <begin position="97"/>
        <end position="118"/>
    </location>
</feature>
<keyword evidence="2" id="KW-1003">Cell membrane</keyword>
<name>A0A4Y3W6X8_NITWI</name>